<dbReference type="Proteomes" id="UP000198859">
    <property type="component" value="Chromosome I"/>
</dbReference>
<dbReference type="GO" id="GO:0016491">
    <property type="term" value="F:oxidoreductase activity"/>
    <property type="evidence" value="ECO:0007669"/>
    <property type="project" value="UniProtKB-KW"/>
</dbReference>
<evidence type="ECO:0000256" key="3">
    <source>
        <dbReference type="SAM" id="MobiDB-lite"/>
    </source>
</evidence>
<dbReference type="InterPro" id="IPR002347">
    <property type="entry name" value="SDR_fam"/>
</dbReference>
<dbReference type="Pfam" id="PF13561">
    <property type="entry name" value="adh_short_C2"/>
    <property type="match status" value="1"/>
</dbReference>
<keyword evidence="2" id="KW-0560">Oxidoreductase</keyword>
<protein>
    <submittedName>
        <fullName evidence="4">3-oxoacyl-[acyl-carrier protein] reductase</fullName>
    </submittedName>
</protein>
<feature type="region of interest" description="Disordered" evidence="3">
    <location>
        <begin position="210"/>
        <end position="230"/>
    </location>
</feature>
<dbReference type="SUPFAM" id="SSF51735">
    <property type="entry name" value="NAD(P)-binding Rossmann-fold domains"/>
    <property type="match status" value="1"/>
</dbReference>
<dbReference type="STRING" id="642780.SAMN04488570_0056"/>
<dbReference type="InterPro" id="IPR020904">
    <property type="entry name" value="Sc_DH/Rdtase_CS"/>
</dbReference>
<evidence type="ECO:0000313" key="5">
    <source>
        <dbReference type="Proteomes" id="UP000198859"/>
    </source>
</evidence>
<dbReference type="EMBL" id="LT629757">
    <property type="protein sequence ID" value="SDR69845.1"/>
    <property type="molecule type" value="Genomic_DNA"/>
</dbReference>
<comment type="similarity">
    <text evidence="1">Belongs to the short-chain dehydrogenases/reductases (SDR) family.</text>
</comment>
<dbReference type="PANTHER" id="PTHR42879:SF2">
    <property type="entry name" value="3-OXOACYL-[ACYL-CARRIER-PROTEIN] REDUCTASE FABG"/>
    <property type="match status" value="1"/>
</dbReference>
<evidence type="ECO:0000313" key="4">
    <source>
        <dbReference type="EMBL" id="SDR69845.1"/>
    </source>
</evidence>
<dbReference type="Gene3D" id="3.40.50.720">
    <property type="entry name" value="NAD(P)-binding Rossmann-like Domain"/>
    <property type="match status" value="1"/>
</dbReference>
<dbReference type="FunFam" id="3.40.50.720:FF:000173">
    <property type="entry name" value="3-oxoacyl-[acyl-carrier protein] reductase"/>
    <property type="match status" value="1"/>
</dbReference>
<dbReference type="InterPro" id="IPR036291">
    <property type="entry name" value="NAD(P)-bd_dom_sf"/>
</dbReference>
<sequence>MSVAPPAGAFDLTGRVALVTGAGSPTGIGLATARLLGSMGAAVAVAATTDRVHQRAEELRRAGVRSVGVVADLTDEQAVAAAVAEVTDALGAPTVLVANAGMTSVAVPALDTGAESGTTTEVSLAAWHASLARNLDTAFLTTRAVLPGMRRAGWGRVVVVASVTGPVMAMRGEAAYAAAKAGLVGLARAVAVDEAAAGVTANAVAPGWIATGSQTPHEADQARRTPVGRGAHPDEVAAAVAFLCSPGASYVTGQCLVVDGGNAVAEERARP</sequence>
<reference evidence="5" key="1">
    <citation type="submission" date="2016-10" db="EMBL/GenBank/DDBJ databases">
        <authorList>
            <person name="Varghese N."/>
            <person name="Submissions S."/>
        </authorList>
    </citation>
    <scope>NUCLEOTIDE SEQUENCE [LARGE SCALE GENOMIC DNA]</scope>
    <source>
        <strain evidence="5">DSM 22127</strain>
    </source>
</reference>
<dbReference type="PRINTS" id="PR00081">
    <property type="entry name" value="GDHRDH"/>
</dbReference>
<evidence type="ECO:0000256" key="1">
    <source>
        <dbReference type="ARBA" id="ARBA00006484"/>
    </source>
</evidence>
<dbReference type="AlphaFoldDB" id="A0A1H1L733"/>
<dbReference type="InterPro" id="IPR050259">
    <property type="entry name" value="SDR"/>
</dbReference>
<accession>A0A1H1L733</accession>
<dbReference type="GO" id="GO:0032787">
    <property type="term" value="P:monocarboxylic acid metabolic process"/>
    <property type="evidence" value="ECO:0007669"/>
    <property type="project" value="UniProtKB-ARBA"/>
</dbReference>
<gene>
    <name evidence="4" type="ORF">SAMN04488570_0056</name>
</gene>
<evidence type="ECO:0000256" key="2">
    <source>
        <dbReference type="ARBA" id="ARBA00023002"/>
    </source>
</evidence>
<keyword evidence="5" id="KW-1185">Reference proteome</keyword>
<dbReference type="PROSITE" id="PS00061">
    <property type="entry name" value="ADH_SHORT"/>
    <property type="match status" value="1"/>
</dbReference>
<dbReference type="PANTHER" id="PTHR42879">
    <property type="entry name" value="3-OXOACYL-(ACYL-CARRIER-PROTEIN) REDUCTASE"/>
    <property type="match status" value="1"/>
</dbReference>
<proteinExistence type="inferred from homology"/>
<dbReference type="PRINTS" id="PR00080">
    <property type="entry name" value="SDRFAMILY"/>
</dbReference>
<organism evidence="4 5">
    <name type="scientific">Nocardioides scoriae</name>
    <dbReference type="NCBI Taxonomy" id="642780"/>
    <lineage>
        <taxon>Bacteria</taxon>
        <taxon>Bacillati</taxon>
        <taxon>Actinomycetota</taxon>
        <taxon>Actinomycetes</taxon>
        <taxon>Propionibacteriales</taxon>
        <taxon>Nocardioidaceae</taxon>
        <taxon>Nocardioides</taxon>
    </lineage>
</organism>
<name>A0A1H1L733_9ACTN</name>